<keyword evidence="4 5" id="KW-0472">Membrane</keyword>
<keyword evidence="2 5" id="KW-0812">Transmembrane</keyword>
<sequence length="406" mass="46950">MRKSNFHKGYKTTAFLKPPHHHNDPDLTWNVTKYKFRELMLPADKIWTPQLSVDNAINTEIKPLSSDLMVYNDGTVEHSVVMFTTVICEISLYTYPFVQDSCVVALNGWQHRWCGLRVRFGNVSTTGSSHGEWKTIDVALTQMRGRGDRNFLSVTVTINPFGPTVTLILPSILIMIADLISFALPSLGGERNSFKVTLVLSFTMFLLILTDHLPDDGRCSPLLRYHFCFCLVSLVVSMLLSMLSTRIADDGSLVPSRCIKSRREKKNRKDSLDHERDAISSVTVTKSAESILNDAAIKRITAFVENMEEELREKDARQSLANTVDKFCFWGFFILYVIYSICIISYAQADFCKVNNLEFWETDFWESGEYFNESNYNDSYYYYDYYYWYDQGYYPSYLNQTQNYTE</sequence>
<evidence type="ECO:0000313" key="9">
    <source>
        <dbReference type="RefSeq" id="XP_030645551.1"/>
    </source>
</evidence>
<feature type="transmembrane region" description="Helical" evidence="5">
    <location>
        <begin position="222"/>
        <end position="243"/>
    </location>
</feature>
<comment type="subcellular location">
    <subcellularLocation>
        <location evidence="1">Membrane</location>
        <topology evidence="1">Multi-pass membrane protein</topology>
    </subcellularLocation>
</comment>
<name>A0A6J2WQ21_CHACN</name>
<evidence type="ECO:0000259" key="7">
    <source>
        <dbReference type="Pfam" id="PF02932"/>
    </source>
</evidence>
<evidence type="ECO:0000256" key="2">
    <source>
        <dbReference type="ARBA" id="ARBA00022692"/>
    </source>
</evidence>
<feature type="transmembrane region" description="Helical" evidence="5">
    <location>
        <begin position="327"/>
        <end position="347"/>
    </location>
</feature>
<evidence type="ECO:0000313" key="8">
    <source>
        <dbReference type="Proteomes" id="UP000504632"/>
    </source>
</evidence>
<dbReference type="OrthoDB" id="5920062at2759"/>
<evidence type="ECO:0000256" key="5">
    <source>
        <dbReference type="SAM" id="Phobius"/>
    </source>
</evidence>
<keyword evidence="3 5" id="KW-1133">Transmembrane helix</keyword>
<dbReference type="Gene3D" id="1.20.58.390">
    <property type="entry name" value="Neurotransmitter-gated ion-channel transmembrane domain"/>
    <property type="match status" value="1"/>
</dbReference>
<gene>
    <name evidence="9" type="primary">LOC115826005</name>
</gene>
<dbReference type="PANTHER" id="PTHR18945">
    <property type="entry name" value="NEUROTRANSMITTER GATED ION CHANNEL"/>
    <property type="match status" value="1"/>
</dbReference>
<proteinExistence type="predicted"/>
<dbReference type="InterPro" id="IPR006202">
    <property type="entry name" value="Neur_chan_lig-bd"/>
</dbReference>
<dbReference type="Gene3D" id="2.70.170.10">
    <property type="entry name" value="Neurotransmitter-gated ion-channel ligand-binding domain"/>
    <property type="match status" value="1"/>
</dbReference>
<dbReference type="AlphaFoldDB" id="A0A6J2WQ21"/>
<reference evidence="9" key="1">
    <citation type="submission" date="2025-08" db="UniProtKB">
        <authorList>
            <consortium name="RefSeq"/>
        </authorList>
    </citation>
    <scope>IDENTIFICATION</scope>
</reference>
<feature type="domain" description="Neurotransmitter-gated ion-channel transmembrane" evidence="7">
    <location>
        <begin position="167"/>
        <end position="236"/>
    </location>
</feature>
<dbReference type="InterPro" id="IPR036734">
    <property type="entry name" value="Neur_chan_lig-bd_sf"/>
</dbReference>
<evidence type="ECO:0000256" key="1">
    <source>
        <dbReference type="ARBA" id="ARBA00004141"/>
    </source>
</evidence>
<keyword evidence="8" id="KW-1185">Reference proteome</keyword>
<dbReference type="GO" id="GO:0004888">
    <property type="term" value="F:transmembrane signaling receptor activity"/>
    <property type="evidence" value="ECO:0007669"/>
    <property type="project" value="InterPro"/>
</dbReference>
<evidence type="ECO:0000259" key="6">
    <source>
        <dbReference type="Pfam" id="PF02931"/>
    </source>
</evidence>
<feature type="domain" description="Neurotransmitter-gated ion-channel ligand-binding" evidence="6">
    <location>
        <begin position="20"/>
        <end position="125"/>
    </location>
</feature>
<dbReference type="Pfam" id="PF02931">
    <property type="entry name" value="Neur_chan_LBD"/>
    <property type="match status" value="1"/>
</dbReference>
<dbReference type="SUPFAM" id="SSF63712">
    <property type="entry name" value="Nicotinic receptor ligand binding domain-like"/>
    <property type="match status" value="1"/>
</dbReference>
<evidence type="ECO:0000256" key="3">
    <source>
        <dbReference type="ARBA" id="ARBA00022989"/>
    </source>
</evidence>
<dbReference type="InterPro" id="IPR006201">
    <property type="entry name" value="Neur_channel"/>
</dbReference>
<dbReference type="Proteomes" id="UP000504632">
    <property type="component" value="Chromosome 13"/>
</dbReference>
<dbReference type="Pfam" id="PF02932">
    <property type="entry name" value="Neur_chan_memb"/>
    <property type="match status" value="1"/>
</dbReference>
<dbReference type="GO" id="GO:0016020">
    <property type="term" value="C:membrane"/>
    <property type="evidence" value="ECO:0007669"/>
    <property type="project" value="UniProtKB-SubCell"/>
</dbReference>
<dbReference type="SUPFAM" id="SSF90112">
    <property type="entry name" value="Neurotransmitter-gated ion-channel transmembrane pore"/>
    <property type="match status" value="1"/>
</dbReference>
<dbReference type="InterPro" id="IPR038050">
    <property type="entry name" value="Neuro_actylchol_rec"/>
</dbReference>
<organism evidence="8 9">
    <name type="scientific">Chanos chanos</name>
    <name type="common">Milkfish</name>
    <name type="synonym">Mugil chanos</name>
    <dbReference type="NCBI Taxonomy" id="29144"/>
    <lineage>
        <taxon>Eukaryota</taxon>
        <taxon>Metazoa</taxon>
        <taxon>Chordata</taxon>
        <taxon>Craniata</taxon>
        <taxon>Vertebrata</taxon>
        <taxon>Euteleostomi</taxon>
        <taxon>Actinopterygii</taxon>
        <taxon>Neopterygii</taxon>
        <taxon>Teleostei</taxon>
        <taxon>Ostariophysi</taxon>
        <taxon>Gonorynchiformes</taxon>
        <taxon>Chanidae</taxon>
        <taxon>Chanos</taxon>
    </lineage>
</organism>
<dbReference type="GO" id="GO:0005230">
    <property type="term" value="F:extracellular ligand-gated monoatomic ion channel activity"/>
    <property type="evidence" value="ECO:0007669"/>
    <property type="project" value="InterPro"/>
</dbReference>
<accession>A0A6J2WQ21</accession>
<dbReference type="InterPro" id="IPR006029">
    <property type="entry name" value="Neurotrans-gated_channel_TM"/>
</dbReference>
<dbReference type="RefSeq" id="XP_030645551.1">
    <property type="nucleotide sequence ID" value="XM_030789691.1"/>
</dbReference>
<dbReference type="FunCoup" id="A0A6J2WQ21">
    <property type="interactions" value="25"/>
</dbReference>
<dbReference type="InterPro" id="IPR036719">
    <property type="entry name" value="Neuro-gated_channel_TM_sf"/>
</dbReference>
<dbReference type="GeneID" id="115826005"/>
<evidence type="ECO:0000256" key="4">
    <source>
        <dbReference type="ARBA" id="ARBA00023136"/>
    </source>
</evidence>
<dbReference type="InParanoid" id="A0A6J2WQ21"/>
<protein>
    <submittedName>
        <fullName evidence="9">5-hydroxytryptamine receptor 3A-like</fullName>
    </submittedName>
</protein>